<dbReference type="PRINTS" id="PR00320">
    <property type="entry name" value="GPROTEINBRPT"/>
</dbReference>
<reference evidence="10" key="1">
    <citation type="submission" date="2021-02" db="EMBL/GenBank/DDBJ databases">
        <authorList>
            <person name="Nowell W R."/>
        </authorList>
    </citation>
    <scope>NUCLEOTIDE SEQUENCE</scope>
</reference>
<dbReference type="Proteomes" id="UP000663862">
    <property type="component" value="Unassembled WGS sequence"/>
</dbReference>
<dbReference type="SUPFAM" id="SSF57850">
    <property type="entry name" value="RING/U-box"/>
    <property type="match status" value="1"/>
</dbReference>
<dbReference type="AlphaFoldDB" id="A0A820GK18"/>
<sequence>MAETNLHKSLSNSSQEDIIYVDEQYNSPFKCPICRRIFRDPVITQCGHTFCRKCTSSAILCPYDQQALQTFVSNYIVAEQINSFLVWCKYAFKKSPVTGNDMKSERDEHGCPVKIPLSRKKEHEDECTYRLAPCPNGCAYSNLRQKDIYNHLHVCPNRQPSQFQFTINTSNDQSQILQQELILKISQIDFLVNTCKQLTGTVAMMRNEIDTLKINQEALCSRNDLLLSELMKTKQTSPIPTTIDEQESVRNHDSDDENELSTVILRCNGTFTGHSDTVWCLYALDDVLLSGSSDKTVKVWNLRETPYTNLATLHGHEEGVLSLTVKERTAFSGSVDKSIFVWNLNDYKKTTSFVAHTDPVCSLTQYDNHLYSSSNRCLKVWDMQTLELINEIQTDSRNGWLRILMQRDKCIYAGCRRVIKVFDTVTHQISFEFELPTNDSIYSLTHSDTLLFAGALSGTIYIWDIRANRCLETTCQHDATVHGLCMLSADNSNKSNLISASSDQTIRVWSMDTFDQVQYDDRHEAEVTALHANVRHIMTGAADAKIKMQHLYLSSVKVNLTKRFVNLIFFRTKTNTPIVSKATQDIKEAAKEHVRELRREFDRPIKFSTSRAKYWDTADSIVFNRHIGKFTRPVLIVTVLINMFYWGYYREENDIDEMLSLEAWQIFPRLNLEYLKVAERQYREAGLDTSQIEVKKKMIQDLFQPQLNEEVRVKIVK</sequence>
<dbReference type="PROSITE" id="PS50294">
    <property type="entry name" value="WD_REPEATS_REGION"/>
    <property type="match status" value="1"/>
</dbReference>
<evidence type="ECO:0000313" key="12">
    <source>
        <dbReference type="Proteomes" id="UP000663873"/>
    </source>
</evidence>
<gene>
    <name evidence="10" type="ORF">TSG867_LOCUS4704</name>
    <name evidence="9" type="ORF">UJA718_LOCUS1918</name>
</gene>
<evidence type="ECO:0000256" key="2">
    <source>
        <dbReference type="ARBA" id="ARBA00022723"/>
    </source>
</evidence>
<dbReference type="InterPro" id="IPR020472">
    <property type="entry name" value="WD40_PAC1"/>
</dbReference>
<keyword evidence="5" id="KW-0862">Zinc</keyword>
<dbReference type="InterPro" id="IPR036322">
    <property type="entry name" value="WD40_repeat_dom_sf"/>
</dbReference>
<dbReference type="PANTHER" id="PTHR44489:SF11">
    <property type="entry name" value="WD REPEAT DOMAIN 86"/>
    <property type="match status" value="1"/>
</dbReference>
<evidence type="ECO:0000256" key="5">
    <source>
        <dbReference type="ARBA" id="ARBA00022833"/>
    </source>
</evidence>
<evidence type="ECO:0000256" key="6">
    <source>
        <dbReference type="PROSITE-ProRule" id="PRU00175"/>
    </source>
</evidence>
<dbReference type="Gene3D" id="3.30.40.10">
    <property type="entry name" value="Zinc/RING finger domain, C3HC4 (zinc finger)"/>
    <property type="match status" value="2"/>
</dbReference>
<protein>
    <recommendedName>
        <fullName evidence="8">RING-type domain-containing protein</fullName>
    </recommendedName>
</protein>
<dbReference type="InterPro" id="IPR019775">
    <property type="entry name" value="WD40_repeat_CS"/>
</dbReference>
<dbReference type="InterPro" id="IPR013083">
    <property type="entry name" value="Znf_RING/FYVE/PHD"/>
</dbReference>
<feature type="repeat" description="WD" evidence="7">
    <location>
        <begin position="313"/>
        <end position="352"/>
    </location>
</feature>
<organism evidence="10 11">
    <name type="scientific">Rotaria socialis</name>
    <dbReference type="NCBI Taxonomy" id="392032"/>
    <lineage>
        <taxon>Eukaryota</taxon>
        <taxon>Metazoa</taxon>
        <taxon>Spiralia</taxon>
        <taxon>Gnathifera</taxon>
        <taxon>Rotifera</taxon>
        <taxon>Eurotatoria</taxon>
        <taxon>Bdelloidea</taxon>
        <taxon>Philodinida</taxon>
        <taxon>Philodinidae</taxon>
        <taxon>Rotaria</taxon>
    </lineage>
</organism>
<dbReference type="SMART" id="SM00184">
    <property type="entry name" value="RING"/>
    <property type="match status" value="1"/>
</dbReference>
<dbReference type="InterPro" id="IPR027370">
    <property type="entry name" value="Znf-RING_euk"/>
</dbReference>
<name>A0A820GK18_9BILA</name>
<dbReference type="SMART" id="SM00320">
    <property type="entry name" value="WD40"/>
    <property type="match status" value="5"/>
</dbReference>
<dbReference type="InterPro" id="IPR001680">
    <property type="entry name" value="WD40_rpt"/>
</dbReference>
<proteinExistence type="predicted"/>
<dbReference type="Proteomes" id="UP000663873">
    <property type="component" value="Unassembled WGS sequence"/>
</dbReference>
<dbReference type="EMBL" id="CAJOBP010000122">
    <property type="protein sequence ID" value="CAF4126407.1"/>
    <property type="molecule type" value="Genomic_DNA"/>
</dbReference>
<dbReference type="GO" id="GO:0008270">
    <property type="term" value="F:zinc ion binding"/>
    <property type="evidence" value="ECO:0007669"/>
    <property type="project" value="UniProtKB-KW"/>
</dbReference>
<dbReference type="Pfam" id="PF13445">
    <property type="entry name" value="zf-RING_UBOX"/>
    <property type="match status" value="1"/>
</dbReference>
<feature type="repeat" description="WD" evidence="7">
    <location>
        <begin position="497"/>
        <end position="519"/>
    </location>
</feature>
<dbReference type="SUPFAM" id="SSF49599">
    <property type="entry name" value="TRAF domain-like"/>
    <property type="match status" value="1"/>
</dbReference>
<keyword evidence="4 6" id="KW-0863">Zinc-finger</keyword>
<dbReference type="PROSITE" id="PS50089">
    <property type="entry name" value="ZF_RING_2"/>
    <property type="match status" value="1"/>
</dbReference>
<evidence type="ECO:0000313" key="10">
    <source>
        <dbReference type="EMBL" id="CAF4276653.1"/>
    </source>
</evidence>
<dbReference type="Gene3D" id="2.130.10.10">
    <property type="entry name" value="YVTN repeat-like/Quinoprotein amine dehydrogenase"/>
    <property type="match status" value="2"/>
</dbReference>
<evidence type="ECO:0000256" key="3">
    <source>
        <dbReference type="ARBA" id="ARBA00022737"/>
    </source>
</evidence>
<dbReference type="EMBL" id="CAJOBQ010000155">
    <property type="protein sequence ID" value="CAF4276653.1"/>
    <property type="molecule type" value="Genomic_DNA"/>
</dbReference>
<evidence type="ECO:0000313" key="9">
    <source>
        <dbReference type="EMBL" id="CAF4126407.1"/>
    </source>
</evidence>
<evidence type="ECO:0000256" key="7">
    <source>
        <dbReference type="PROSITE-ProRule" id="PRU00221"/>
    </source>
</evidence>
<feature type="domain" description="RING-type" evidence="8">
    <location>
        <begin position="31"/>
        <end position="65"/>
    </location>
</feature>
<evidence type="ECO:0000256" key="1">
    <source>
        <dbReference type="ARBA" id="ARBA00022574"/>
    </source>
</evidence>
<dbReference type="InterPro" id="IPR044715">
    <property type="entry name" value="WDR86-like"/>
</dbReference>
<dbReference type="CDD" id="cd00200">
    <property type="entry name" value="WD40"/>
    <property type="match status" value="1"/>
</dbReference>
<dbReference type="Pfam" id="PF15013">
    <property type="entry name" value="CCSMST1"/>
    <property type="match status" value="1"/>
</dbReference>
<keyword evidence="2" id="KW-0479">Metal-binding</keyword>
<dbReference type="Pfam" id="PF00400">
    <property type="entry name" value="WD40"/>
    <property type="match status" value="5"/>
</dbReference>
<feature type="repeat" description="WD" evidence="7">
    <location>
        <begin position="271"/>
        <end position="310"/>
    </location>
</feature>
<dbReference type="PROSITE" id="PS00678">
    <property type="entry name" value="WD_REPEATS_1"/>
    <property type="match status" value="2"/>
</dbReference>
<keyword evidence="12" id="KW-1185">Reference proteome</keyword>
<dbReference type="InterPro" id="IPR029160">
    <property type="entry name" value="UQCC4"/>
</dbReference>
<dbReference type="PROSITE" id="PS50082">
    <property type="entry name" value="WD_REPEATS_2"/>
    <property type="match status" value="3"/>
</dbReference>
<keyword evidence="3" id="KW-0677">Repeat</keyword>
<comment type="caution">
    <text evidence="10">The sequence shown here is derived from an EMBL/GenBank/DDBJ whole genome shotgun (WGS) entry which is preliminary data.</text>
</comment>
<dbReference type="InterPro" id="IPR001841">
    <property type="entry name" value="Znf_RING"/>
</dbReference>
<evidence type="ECO:0000259" key="8">
    <source>
        <dbReference type="PROSITE" id="PS50089"/>
    </source>
</evidence>
<keyword evidence="1 7" id="KW-0853">WD repeat</keyword>
<accession>A0A820GK18</accession>
<evidence type="ECO:0000313" key="11">
    <source>
        <dbReference type="Proteomes" id="UP000663862"/>
    </source>
</evidence>
<dbReference type="InterPro" id="IPR015943">
    <property type="entry name" value="WD40/YVTN_repeat-like_dom_sf"/>
</dbReference>
<dbReference type="PANTHER" id="PTHR44489">
    <property type="match status" value="1"/>
</dbReference>
<dbReference type="SUPFAM" id="SSF50978">
    <property type="entry name" value="WD40 repeat-like"/>
    <property type="match status" value="1"/>
</dbReference>
<evidence type="ECO:0000256" key="4">
    <source>
        <dbReference type="ARBA" id="ARBA00022771"/>
    </source>
</evidence>